<organism evidence="8">
    <name type="scientific">Triticum aestivum</name>
    <name type="common">Wheat</name>
    <dbReference type="NCBI Taxonomy" id="4565"/>
    <lineage>
        <taxon>Eukaryota</taxon>
        <taxon>Viridiplantae</taxon>
        <taxon>Streptophyta</taxon>
        <taxon>Embryophyta</taxon>
        <taxon>Tracheophyta</taxon>
        <taxon>Spermatophyta</taxon>
        <taxon>Magnoliopsida</taxon>
        <taxon>Liliopsida</taxon>
        <taxon>Poales</taxon>
        <taxon>Poaceae</taxon>
        <taxon>BOP clade</taxon>
        <taxon>Pooideae</taxon>
        <taxon>Triticodae</taxon>
        <taxon>Triticeae</taxon>
        <taxon>Triticinae</taxon>
        <taxon>Triticum</taxon>
    </lineage>
</organism>
<proteinExistence type="predicted"/>
<dbReference type="InterPro" id="IPR045064">
    <property type="entry name" value="Reticulon-like"/>
</dbReference>
<dbReference type="GO" id="GO:0005789">
    <property type="term" value="C:endoplasmic reticulum membrane"/>
    <property type="evidence" value="ECO:0007669"/>
    <property type="project" value="UniProtKB-SubCell"/>
</dbReference>
<keyword evidence="9" id="KW-1185">Reference proteome</keyword>
<evidence type="ECO:0000256" key="5">
    <source>
        <dbReference type="ARBA" id="ARBA00023136"/>
    </source>
</evidence>
<dbReference type="InterPro" id="IPR003388">
    <property type="entry name" value="Reticulon"/>
</dbReference>
<feature type="transmembrane region" description="Helical" evidence="6">
    <location>
        <begin position="24"/>
        <end position="41"/>
    </location>
</feature>
<comment type="subcellular location">
    <subcellularLocation>
        <location evidence="1">Endoplasmic reticulum membrane</location>
        <topology evidence="1">Multi-pass membrane protein</topology>
    </subcellularLocation>
</comment>
<dbReference type="Gramene" id="TraesCLE_scaffold_013135_01G000400.1">
    <property type="protein sequence ID" value="TraesCLE_scaffold_013135_01G000400.1"/>
    <property type="gene ID" value="TraesCLE_scaffold_013135_01G000400"/>
</dbReference>
<keyword evidence="5 6" id="KW-0472">Membrane</keyword>
<evidence type="ECO:0000256" key="1">
    <source>
        <dbReference type="ARBA" id="ARBA00004477"/>
    </source>
</evidence>
<feature type="domain" description="Reticulon" evidence="7">
    <location>
        <begin position="13"/>
        <end position="113"/>
    </location>
</feature>
<reference evidence="8" key="2">
    <citation type="submission" date="2018-10" db="UniProtKB">
        <authorList>
            <consortium name="EnsemblPlants"/>
        </authorList>
    </citation>
    <scope>IDENTIFICATION</scope>
</reference>
<keyword evidence="2 6" id="KW-0812">Transmembrane</keyword>
<keyword evidence="3" id="KW-0256">Endoplasmic reticulum</keyword>
<accession>A0A3B6I6N8</accession>
<dbReference type="PANTHER" id="PTHR10994">
    <property type="entry name" value="RETICULON"/>
    <property type="match status" value="1"/>
</dbReference>
<evidence type="ECO:0000256" key="4">
    <source>
        <dbReference type="ARBA" id="ARBA00022989"/>
    </source>
</evidence>
<sequence>MDRRRHHQAREFVADVVLWRRGRADLTALLLAATVASWILFNRASGYTAVSLAADVLLLLLVVLYAWSRAARLLGRPAPSIPDLQPAADELVALVRSGLARLASAFRRVAQGQPGSGRVFACLAAAALPGGLARDLPTLFIAGTGICVFGRFALSLS</sequence>
<dbReference type="AlphaFoldDB" id="A0A3B6I6N8"/>
<keyword evidence="4 6" id="KW-1133">Transmembrane helix</keyword>
<evidence type="ECO:0000256" key="3">
    <source>
        <dbReference type="ARBA" id="ARBA00022824"/>
    </source>
</evidence>
<name>A0A3B6I6N8_WHEAT</name>
<evidence type="ECO:0000313" key="9">
    <source>
        <dbReference type="Proteomes" id="UP000019116"/>
    </source>
</evidence>
<feature type="transmembrane region" description="Helical" evidence="6">
    <location>
        <begin position="47"/>
        <end position="67"/>
    </location>
</feature>
<protein>
    <recommendedName>
        <fullName evidence="7">Reticulon domain-containing protein</fullName>
    </recommendedName>
</protein>
<dbReference type="Gramene" id="TraesCS4A03G1239500.1">
    <property type="protein sequence ID" value="TraesCS4A03G1239500.1.CDS"/>
    <property type="gene ID" value="TraesCS4A03G1239500"/>
</dbReference>
<dbReference type="STRING" id="4565.A0A3B6I6N8"/>
<evidence type="ECO:0000313" key="8">
    <source>
        <dbReference type="EnsemblPlants" id="TraesCS4A02G493100.1"/>
    </source>
</evidence>
<dbReference type="EnsemblPlants" id="TraesCS4A02G493100.1">
    <property type="protein sequence ID" value="TraesCS4A02G493100.1"/>
    <property type="gene ID" value="TraesCS4A02G493100"/>
</dbReference>
<reference evidence="8" key="1">
    <citation type="submission" date="2018-08" db="EMBL/GenBank/DDBJ databases">
        <authorList>
            <person name="Rossello M."/>
        </authorList>
    </citation>
    <scope>NUCLEOTIDE SEQUENCE [LARGE SCALE GENOMIC DNA]</scope>
    <source>
        <strain evidence="8">cv. Chinese Spring</strain>
    </source>
</reference>
<evidence type="ECO:0000256" key="6">
    <source>
        <dbReference type="SAM" id="Phobius"/>
    </source>
</evidence>
<dbReference type="Pfam" id="PF02453">
    <property type="entry name" value="Reticulon"/>
    <property type="match status" value="1"/>
</dbReference>
<evidence type="ECO:0000256" key="2">
    <source>
        <dbReference type="ARBA" id="ARBA00022692"/>
    </source>
</evidence>
<dbReference type="GO" id="GO:0009617">
    <property type="term" value="P:response to bacterium"/>
    <property type="evidence" value="ECO:0007669"/>
    <property type="project" value="InterPro"/>
</dbReference>
<evidence type="ECO:0000259" key="7">
    <source>
        <dbReference type="Pfam" id="PF02453"/>
    </source>
</evidence>
<dbReference type="Proteomes" id="UP000019116">
    <property type="component" value="Chromosome 4A"/>
</dbReference>
<dbReference type="OrthoDB" id="567788at2759"/>
<dbReference type="PANTHER" id="PTHR10994:SF183">
    <property type="entry name" value="RETICULON-LIKE PROTEIN"/>
    <property type="match status" value="1"/>
</dbReference>
<dbReference type="Gramene" id="TraesWEE_scaffold_027854_01G000200.1">
    <property type="protein sequence ID" value="TraesWEE_scaffold_027854_01G000200.1"/>
    <property type="gene ID" value="TraesWEE_scaffold_027854_01G000200"/>
</dbReference>
<dbReference type="Gramene" id="TraesCS4A02G493100.1">
    <property type="protein sequence ID" value="TraesCS4A02G493100.1"/>
    <property type="gene ID" value="TraesCS4A02G493100"/>
</dbReference>